<gene>
    <name evidence="1" type="ORF">BDY19DRAFT_883196</name>
</gene>
<evidence type="ECO:0000313" key="1">
    <source>
        <dbReference type="EMBL" id="KAI0092920.1"/>
    </source>
</evidence>
<comment type="caution">
    <text evidence="1">The sequence shown here is derived from an EMBL/GenBank/DDBJ whole genome shotgun (WGS) entry which is preliminary data.</text>
</comment>
<dbReference type="EMBL" id="MU274903">
    <property type="protein sequence ID" value="KAI0092920.1"/>
    <property type="molecule type" value="Genomic_DNA"/>
</dbReference>
<evidence type="ECO:0000313" key="2">
    <source>
        <dbReference type="Proteomes" id="UP001055072"/>
    </source>
</evidence>
<reference evidence="1" key="1">
    <citation type="journal article" date="2021" name="Environ. Microbiol.">
        <title>Gene family expansions and transcriptome signatures uncover fungal adaptations to wood decay.</title>
        <authorList>
            <person name="Hage H."/>
            <person name="Miyauchi S."/>
            <person name="Viragh M."/>
            <person name="Drula E."/>
            <person name="Min B."/>
            <person name="Chaduli D."/>
            <person name="Navarro D."/>
            <person name="Favel A."/>
            <person name="Norest M."/>
            <person name="Lesage-Meessen L."/>
            <person name="Balint B."/>
            <person name="Merenyi Z."/>
            <person name="de Eugenio L."/>
            <person name="Morin E."/>
            <person name="Martinez A.T."/>
            <person name="Baldrian P."/>
            <person name="Stursova M."/>
            <person name="Martinez M.J."/>
            <person name="Novotny C."/>
            <person name="Magnuson J.K."/>
            <person name="Spatafora J.W."/>
            <person name="Maurice S."/>
            <person name="Pangilinan J."/>
            <person name="Andreopoulos W."/>
            <person name="LaButti K."/>
            <person name="Hundley H."/>
            <person name="Na H."/>
            <person name="Kuo A."/>
            <person name="Barry K."/>
            <person name="Lipzen A."/>
            <person name="Henrissat B."/>
            <person name="Riley R."/>
            <person name="Ahrendt S."/>
            <person name="Nagy L.G."/>
            <person name="Grigoriev I.V."/>
            <person name="Martin F."/>
            <person name="Rosso M.N."/>
        </authorList>
    </citation>
    <scope>NUCLEOTIDE SEQUENCE</scope>
    <source>
        <strain evidence="1">CBS 384.51</strain>
    </source>
</reference>
<dbReference type="Proteomes" id="UP001055072">
    <property type="component" value="Unassembled WGS sequence"/>
</dbReference>
<name>A0ACB8UGX0_9APHY</name>
<keyword evidence="2" id="KW-1185">Reference proteome</keyword>
<organism evidence="1 2">
    <name type="scientific">Irpex rosettiformis</name>
    <dbReference type="NCBI Taxonomy" id="378272"/>
    <lineage>
        <taxon>Eukaryota</taxon>
        <taxon>Fungi</taxon>
        <taxon>Dikarya</taxon>
        <taxon>Basidiomycota</taxon>
        <taxon>Agaricomycotina</taxon>
        <taxon>Agaricomycetes</taxon>
        <taxon>Polyporales</taxon>
        <taxon>Irpicaceae</taxon>
        <taxon>Irpex</taxon>
    </lineage>
</organism>
<proteinExistence type="predicted"/>
<sequence>MTIGSLKYKLIGIIYYGSMHFTSRIIDSSGSIWYHDGIETASTCIYEGNIVNMNPKDLTSTKHAHQYSTIIYALQT</sequence>
<accession>A0ACB8UGX0</accession>
<protein>
    <submittedName>
        <fullName evidence="1">Uncharacterized protein</fullName>
    </submittedName>
</protein>